<evidence type="ECO:0000313" key="4">
    <source>
        <dbReference type="EMBL" id="WTO85165.1"/>
    </source>
</evidence>
<dbReference type="GO" id="GO:0016787">
    <property type="term" value="F:hydrolase activity"/>
    <property type="evidence" value="ECO:0007669"/>
    <property type="project" value="UniProtKB-KW"/>
</dbReference>
<reference evidence="4 5" key="1">
    <citation type="submission" date="2022-10" db="EMBL/GenBank/DDBJ databases">
        <title>The complete genomes of actinobacterial strains from the NBC collection.</title>
        <authorList>
            <person name="Joergensen T.S."/>
            <person name="Alvarez Arevalo M."/>
            <person name="Sterndorff E.B."/>
            <person name="Faurdal D."/>
            <person name="Vuksanovic O."/>
            <person name="Mourched A.-S."/>
            <person name="Charusanti P."/>
            <person name="Shaw S."/>
            <person name="Blin K."/>
            <person name="Weber T."/>
        </authorList>
    </citation>
    <scope>NUCLEOTIDE SEQUENCE [LARGE SCALE GENOMIC DNA]</scope>
    <source>
        <strain evidence="4 5">NBC_00206</strain>
    </source>
</reference>
<dbReference type="Proteomes" id="UP001622690">
    <property type="component" value="Chromosome"/>
</dbReference>
<comment type="similarity">
    <text evidence="1">Belongs to the thioesterase family.</text>
</comment>
<evidence type="ECO:0000259" key="3">
    <source>
        <dbReference type="SMART" id="SM00824"/>
    </source>
</evidence>
<dbReference type="PANTHER" id="PTHR11487">
    <property type="entry name" value="THIOESTERASE"/>
    <property type="match status" value="1"/>
</dbReference>
<dbReference type="RefSeq" id="WP_406258738.1">
    <property type="nucleotide sequence ID" value="NZ_CP108125.1"/>
</dbReference>
<dbReference type="EMBL" id="CP108125">
    <property type="protein sequence ID" value="WTO85165.1"/>
    <property type="molecule type" value="Genomic_DNA"/>
</dbReference>
<dbReference type="SMART" id="SM00824">
    <property type="entry name" value="PKS_TE"/>
    <property type="match status" value="1"/>
</dbReference>
<proteinExistence type="inferred from homology"/>
<dbReference type="SUPFAM" id="SSF53474">
    <property type="entry name" value="alpha/beta-Hydrolases"/>
    <property type="match status" value="1"/>
</dbReference>
<keyword evidence="2 4" id="KW-0378">Hydrolase</keyword>
<evidence type="ECO:0000313" key="5">
    <source>
        <dbReference type="Proteomes" id="UP001622690"/>
    </source>
</evidence>
<organism evidence="4 5">
    <name type="scientific">Streptomyces nigra</name>
    <dbReference type="NCBI Taxonomy" id="1827580"/>
    <lineage>
        <taxon>Bacteria</taxon>
        <taxon>Bacillati</taxon>
        <taxon>Actinomycetota</taxon>
        <taxon>Actinomycetes</taxon>
        <taxon>Kitasatosporales</taxon>
        <taxon>Streptomycetaceae</taxon>
        <taxon>Streptomyces</taxon>
    </lineage>
</organism>
<dbReference type="InterPro" id="IPR001031">
    <property type="entry name" value="Thioesterase"/>
</dbReference>
<accession>A0ABZ1IXZ9</accession>
<keyword evidence="5" id="KW-1185">Reference proteome</keyword>
<dbReference type="Pfam" id="PF00975">
    <property type="entry name" value="Thioesterase"/>
    <property type="match status" value="1"/>
</dbReference>
<protein>
    <submittedName>
        <fullName evidence="4">Alpha/beta fold hydrolase</fullName>
    </submittedName>
</protein>
<dbReference type="InterPro" id="IPR012223">
    <property type="entry name" value="TEII"/>
</dbReference>
<dbReference type="PANTHER" id="PTHR11487:SF0">
    <property type="entry name" value="S-ACYL FATTY ACID SYNTHASE THIOESTERASE, MEDIUM CHAIN"/>
    <property type="match status" value="1"/>
</dbReference>
<gene>
    <name evidence="4" type="ORF">OHU27_23165</name>
</gene>
<name>A0ABZ1IXZ9_9ACTN</name>
<sequence length="249" mass="26741">MTVPGTRSRWLRGTRSPGARTLLVCFPHAGGAAGFFHDWAALTPPWLDVLAVQYPSRQDRLNDPCPATIEELADTVAEALVREAADGPPLALFGHSMGSAVAYEVAGRLTDAGIAPARLVVSGRGRPRGPHELAPRAAPDDDEILRHVRTLDPAGAALYDHPDLRPVIMPALRADFRMLAAHRPAPLRRLAVPVTACGGDRDPVCPVAELSSWSDVTAREPEVRVFEGGHFYLTPRKADVLALLAARLA</sequence>
<feature type="domain" description="Thioesterase TesA-like" evidence="3">
    <location>
        <begin position="24"/>
        <end position="214"/>
    </location>
</feature>
<evidence type="ECO:0000256" key="1">
    <source>
        <dbReference type="ARBA" id="ARBA00007169"/>
    </source>
</evidence>
<dbReference type="Gene3D" id="3.40.50.1820">
    <property type="entry name" value="alpha/beta hydrolase"/>
    <property type="match status" value="1"/>
</dbReference>
<evidence type="ECO:0000256" key="2">
    <source>
        <dbReference type="ARBA" id="ARBA00022801"/>
    </source>
</evidence>
<dbReference type="InterPro" id="IPR020802">
    <property type="entry name" value="TesA-like"/>
</dbReference>
<dbReference type="InterPro" id="IPR029058">
    <property type="entry name" value="AB_hydrolase_fold"/>
</dbReference>